<keyword evidence="5" id="KW-1185">Reference proteome</keyword>
<evidence type="ECO:0000256" key="1">
    <source>
        <dbReference type="ARBA" id="ARBA00011040"/>
    </source>
</evidence>
<dbReference type="GO" id="GO:0005524">
    <property type="term" value="F:ATP binding"/>
    <property type="evidence" value="ECO:0007669"/>
    <property type="project" value="UniProtKB-KW"/>
</dbReference>
<evidence type="ECO:0000313" key="5">
    <source>
        <dbReference type="Proteomes" id="UP000198775"/>
    </source>
</evidence>
<feature type="domain" description="ArsA/GET3 Anion-transporting ATPase-like" evidence="3">
    <location>
        <begin position="25"/>
        <end position="97"/>
    </location>
</feature>
<feature type="region of interest" description="Disordered" evidence="2">
    <location>
        <begin position="121"/>
        <end position="151"/>
    </location>
</feature>
<evidence type="ECO:0000313" key="4">
    <source>
        <dbReference type="EMBL" id="SEN20422.1"/>
    </source>
</evidence>
<dbReference type="RefSeq" id="WP_092657223.1">
    <property type="nucleotide sequence ID" value="NZ_FOCX01000002.1"/>
</dbReference>
<proteinExistence type="inferred from homology"/>
<organism evidence="4 5">
    <name type="scientific">Halorientalis persicus</name>
    <dbReference type="NCBI Taxonomy" id="1367881"/>
    <lineage>
        <taxon>Archaea</taxon>
        <taxon>Methanobacteriati</taxon>
        <taxon>Methanobacteriota</taxon>
        <taxon>Stenosarchaea group</taxon>
        <taxon>Halobacteria</taxon>
        <taxon>Halobacteriales</taxon>
        <taxon>Haloarculaceae</taxon>
        <taxon>Halorientalis</taxon>
    </lineage>
</organism>
<dbReference type="Gene3D" id="3.40.50.300">
    <property type="entry name" value="P-loop containing nucleotide triphosphate hydrolases"/>
    <property type="match status" value="1"/>
</dbReference>
<dbReference type="NCBIfam" id="TIGR00345">
    <property type="entry name" value="GET3_arsA_TRC40"/>
    <property type="match status" value="1"/>
</dbReference>
<keyword evidence="4" id="KW-0067">ATP-binding</keyword>
<accession>A0A1H8ELS8</accession>
<evidence type="ECO:0000256" key="2">
    <source>
        <dbReference type="SAM" id="MobiDB-lite"/>
    </source>
</evidence>
<feature type="domain" description="ArsA/GET3 Anion-transporting ATPase-like" evidence="3">
    <location>
        <begin position="160"/>
        <end position="373"/>
    </location>
</feature>
<dbReference type="EMBL" id="FOCX01000002">
    <property type="protein sequence ID" value="SEN20422.1"/>
    <property type="molecule type" value="Genomic_DNA"/>
</dbReference>
<feature type="compositionally biased region" description="Gly residues" evidence="2">
    <location>
        <begin position="121"/>
        <end position="144"/>
    </location>
</feature>
<dbReference type="InterPro" id="IPR027417">
    <property type="entry name" value="P-loop_NTPase"/>
</dbReference>
<comment type="similarity">
    <text evidence="1">Belongs to the arsA ATPase family.</text>
</comment>
<reference evidence="5" key="1">
    <citation type="submission" date="2016-10" db="EMBL/GenBank/DDBJ databases">
        <authorList>
            <person name="Varghese N."/>
            <person name="Submissions S."/>
        </authorList>
    </citation>
    <scope>NUCLEOTIDE SEQUENCE [LARGE SCALE GENOMIC DNA]</scope>
    <source>
        <strain evidence="5">IBRC-M 10043</strain>
    </source>
</reference>
<dbReference type="GO" id="GO:0016887">
    <property type="term" value="F:ATP hydrolysis activity"/>
    <property type="evidence" value="ECO:0007669"/>
    <property type="project" value="InterPro"/>
</dbReference>
<name>A0A1H8ELS8_9EURY</name>
<dbReference type="CDD" id="cd02035">
    <property type="entry name" value="ArsA"/>
    <property type="match status" value="1"/>
</dbReference>
<dbReference type="Pfam" id="PF02374">
    <property type="entry name" value="ArsA_ATPase"/>
    <property type="match status" value="2"/>
</dbReference>
<protein>
    <submittedName>
        <fullName evidence="4">Arsenite efflux ATP-binding protein ArsA</fullName>
    </submittedName>
</protein>
<dbReference type="Proteomes" id="UP000198775">
    <property type="component" value="Unassembled WGS sequence"/>
</dbReference>
<sequence>MDLEVEAVEEIDETAVPTGVDAADYVLYGGKGGVGKTTMAAATALASARDGTATLVVSTDPAHSLSDTLETDIPADPERIREDIPLYAAEIDPEEAVGDGPFDSEGGLGGMGGLGQLLGGGGPMGGMGGQGEQAGGAGPVGGAGPDAEGDAAAAADPLAGPMPGMDEAAAMRLLLEYMDDERFDRVIVDTAPTGHTLRLLELPELLDSMMGRLLKLRQRLSGLFDSLPFGGGDDEQGADMEDLEVLRERIERLRAVLRDPAKTDFRIVMVPEELSVMESQRLLDRLESFGVPVETVVVNRVMQDLTDVADVEGDWFVSPDLEDCEFCQRRWQVQQKALKEAQDLFRGHDVKRVPLFADEVRGENLLRVVAACLD</sequence>
<keyword evidence="4" id="KW-0547">Nucleotide-binding</keyword>
<evidence type="ECO:0000259" key="3">
    <source>
        <dbReference type="Pfam" id="PF02374"/>
    </source>
</evidence>
<gene>
    <name evidence="4" type="ORF">SAMN05216388_100248</name>
</gene>
<dbReference type="PANTHER" id="PTHR10803:SF3">
    <property type="entry name" value="ATPASE GET3"/>
    <property type="match status" value="1"/>
</dbReference>
<dbReference type="OrthoDB" id="46198at2157"/>
<dbReference type="InterPro" id="IPR025723">
    <property type="entry name" value="ArsA/GET3_ATPase-like"/>
</dbReference>
<dbReference type="InterPro" id="IPR016300">
    <property type="entry name" value="ATPase_ArsA/GET3"/>
</dbReference>
<dbReference type="PANTHER" id="PTHR10803">
    <property type="entry name" value="ARSENICAL PUMP-DRIVING ATPASE ARSENITE-TRANSLOCATING ATPASE"/>
    <property type="match status" value="1"/>
</dbReference>
<dbReference type="SUPFAM" id="SSF52540">
    <property type="entry name" value="P-loop containing nucleoside triphosphate hydrolases"/>
    <property type="match status" value="1"/>
</dbReference>
<dbReference type="AlphaFoldDB" id="A0A1H8ELS8"/>